<name>A0A931BKD4_9BACT</name>
<comment type="caution">
    <text evidence="1">The sequence shown here is derived from an EMBL/GenBank/DDBJ whole genome shotgun (WGS) entry which is preliminary data.</text>
</comment>
<evidence type="ECO:0000313" key="1">
    <source>
        <dbReference type="EMBL" id="MBF9143066.1"/>
    </source>
</evidence>
<sequence length="386" mass="42441">MGCFALLALLAGCTDAYMPDVIGTPPGYLVVDGFLNAQGVTTIRLSRAFAVASKAAAPVETRAAVTIEDNTGARLLLAETSTKGTYASASQQLNLNRQYRLRIITLAGKEYASAFVPVKITPAVDNLTWRINGNGLNFYVSAHDAANATQYYRWETDETWEIRPPYAPVVEYVTAARAIRPIAVPYPTVCYGNMRSNAVLIDKTTALTQDVVSDFPVKQLLPASERLYTRYSILVQQHALTKDEYAYWELLKKNTESIGTLFDPQPAQLTGNVRCLTSPDEVVLGFVGAHSVSEKRLFISRTDLPAGWPRISGYENCVPPDTVFLKPKGMVPPPKPEEVLLTAFGPQNMLPIEEIYIAGFLGGYTTKPRDCVDCRTRGAATRPSFW</sequence>
<dbReference type="Pfam" id="PF14054">
    <property type="entry name" value="DUF4249"/>
    <property type="match status" value="1"/>
</dbReference>
<reference evidence="1 2" key="1">
    <citation type="submission" date="2020-11" db="EMBL/GenBank/DDBJ databases">
        <authorList>
            <person name="Kim M.K."/>
        </authorList>
    </citation>
    <scope>NUCLEOTIDE SEQUENCE [LARGE SCALE GENOMIC DNA]</scope>
    <source>
        <strain evidence="1 2">BT439</strain>
    </source>
</reference>
<accession>A0A931BKD4</accession>
<proteinExistence type="predicted"/>
<gene>
    <name evidence="1" type="ORF">I2I01_15570</name>
</gene>
<evidence type="ECO:0000313" key="2">
    <source>
        <dbReference type="Proteomes" id="UP000645610"/>
    </source>
</evidence>
<dbReference type="InterPro" id="IPR025345">
    <property type="entry name" value="DUF4249"/>
</dbReference>
<dbReference type="AlphaFoldDB" id="A0A931BKD4"/>
<protein>
    <submittedName>
        <fullName evidence="1">DUF4249 domain-containing protein</fullName>
    </submittedName>
</protein>
<organism evidence="1 2">
    <name type="scientific">Hymenobacter properus</name>
    <dbReference type="NCBI Taxonomy" id="2791026"/>
    <lineage>
        <taxon>Bacteria</taxon>
        <taxon>Pseudomonadati</taxon>
        <taxon>Bacteroidota</taxon>
        <taxon>Cytophagia</taxon>
        <taxon>Cytophagales</taxon>
        <taxon>Hymenobacteraceae</taxon>
        <taxon>Hymenobacter</taxon>
    </lineage>
</organism>
<dbReference type="Proteomes" id="UP000645610">
    <property type="component" value="Unassembled WGS sequence"/>
</dbReference>
<keyword evidence="2" id="KW-1185">Reference proteome</keyword>
<dbReference type="EMBL" id="JADQDP010000003">
    <property type="protein sequence ID" value="MBF9143066.1"/>
    <property type="molecule type" value="Genomic_DNA"/>
</dbReference>